<evidence type="ECO:0000256" key="5">
    <source>
        <dbReference type="ARBA" id="ARBA00023136"/>
    </source>
</evidence>
<comment type="caution">
    <text evidence="7">The sequence shown here is derived from an EMBL/GenBank/DDBJ whole genome shotgun (WGS) entry which is preliminary data.</text>
</comment>
<evidence type="ECO:0000313" key="8">
    <source>
        <dbReference type="Proteomes" id="UP000799772"/>
    </source>
</evidence>
<evidence type="ECO:0000256" key="3">
    <source>
        <dbReference type="ARBA" id="ARBA00022692"/>
    </source>
</evidence>
<keyword evidence="3 6" id="KW-0812">Transmembrane</keyword>
<protein>
    <submittedName>
        <fullName evidence="7">MFS general substrate transporter</fullName>
    </submittedName>
</protein>
<feature type="transmembrane region" description="Helical" evidence="6">
    <location>
        <begin position="93"/>
        <end position="113"/>
    </location>
</feature>
<comment type="subcellular location">
    <subcellularLocation>
        <location evidence="1">Membrane</location>
        <topology evidence="1">Multi-pass membrane protein</topology>
    </subcellularLocation>
</comment>
<feature type="transmembrane region" description="Helical" evidence="6">
    <location>
        <begin position="307"/>
        <end position="327"/>
    </location>
</feature>
<dbReference type="Gene3D" id="1.20.1250.20">
    <property type="entry name" value="MFS general substrate transporter like domains"/>
    <property type="match status" value="2"/>
</dbReference>
<proteinExistence type="predicted"/>
<dbReference type="FunFam" id="1.20.1250.20:FF:000013">
    <property type="entry name" value="MFS general substrate transporter"/>
    <property type="match status" value="1"/>
</dbReference>
<reference evidence="7" key="1">
    <citation type="journal article" date="2020" name="Stud. Mycol.">
        <title>101 Dothideomycetes genomes: a test case for predicting lifestyles and emergence of pathogens.</title>
        <authorList>
            <person name="Haridas S."/>
            <person name="Albert R."/>
            <person name="Binder M."/>
            <person name="Bloem J."/>
            <person name="Labutti K."/>
            <person name="Salamov A."/>
            <person name="Andreopoulos B."/>
            <person name="Baker S."/>
            <person name="Barry K."/>
            <person name="Bills G."/>
            <person name="Bluhm B."/>
            <person name="Cannon C."/>
            <person name="Castanera R."/>
            <person name="Culley D."/>
            <person name="Daum C."/>
            <person name="Ezra D."/>
            <person name="Gonzalez J."/>
            <person name="Henrissat B."/>
            <person name="Kuo A."/>
            <person name="Liang C."/>
            <person name="Lipzen A."/>
            <person name="Lutzoni F."/>
            <person name="Magnuson J."/>
            <person name="Mondo S."/>
            <person name="Nolan M."/>
            <person name="Ohm R."/>
            <person name="Pangilinan J."/>
            <person name="Park H.-J."/>
            <person name="Ramirez L."/>
            <person name="Alfaro M."/>
            <person name="Sun H."/>
            <person name="Tritt A."/>
            <person name="Yoshinaga Y."/>
            <person name="Zwiers L.-H."/>
            <person name="Turgeon B."/>
            <person name="Goodwin S."/>
            <person name="Spatafora J."/>
            <person name="Crous P."/>
            <person name="Grigoriev I."/>
        </authorList>
    </citation>
    <scope>NUCLEOTIDE SEQUENCE</scope>
    <source>
        <strain evidence="7">CBS 133067</strain>
    </source>
</reference>
<evidence type="ECO:0000256" key="1">
    <source>
        <dbReference type="ARBA" id="ARBA00004141"/>
    </source>
</evidence>
<evidence type="ECO:0000256" key="4">
    <source>
        <dbReference type="ARBA" id="ARBA00022989"/>
    </source>
</evidence>
<organism evidence="7 8">
    <name type="scientific">Rhizodiscina lignyota</name>
    <dbReference type="NCBI Taxonomy" id="1504668"/>
    <lineage>
        <taxon>Eukaryota</taxon>
        <taxon>Fungi</taxon>
        <taxon>Dikarya</taxon>
        <taxon>Ascomycota</taxon>
        <taxon>Pezizomycotina</taxon>
        <taxon>Dothideomycetes</taxon>
        <taxon>Pleosporomycetidae</taxon>
        <taxon>Aulographales</taxon>
        <taxon>Rhizodiscinaceae</taxon>
        <taxon>Rhizodiscina</taxon>
    </lineage>
</organism>
<accession>A0A9P4I617</accession>
<dbReference type="FunFam" id="1.20.1250.20:FF:000018">
    <property type="entry name" value="MFS transporter permease"/>
    <property type="match status" value="1"/>
</dbReference>
<feature type="transmembrane region" description="Helical" evidence="6">
    <location>
        <begin position="266"/>
        <end position="287"/>
    </location>
</feature>
<dbReference type="GO" id="GO:0016020">
    <property type="term" value="C:membrane"/>
    <property type="evidence" value="ECO:0007669"/>
    <property type="project" value="UniProtKB-SubCell"/>
</dbReference>
<evidence type="ECO:0000313" key="7">
    <source>
        <dbReference type="EMBL" id="KAF2093360.1"/>
    </source>
</evidence>
<dbReference type="Pfam" id="PF07690">
    <property type="entry name" value="MFS_1"/>
    <property type="match status" value="1"/>
</dbReference>
<dbReference type="GO" id="GO:0022857">
    <property type="term" value="F:transmembrane transporter activity"/>
    <property type="evidence" value="ECO:0007669"/>
    <property type="project" value="InterPro"/>
</dbReference>
<feature type="transmembrane region" description="Helical" evidence="6">
    <location>
        <begin position="358"/>
        <end position="378"/>
    </location>
</feature>
<dbReference type="InterPro" id="IPR036259">
    <property type="entry name" value="MFS_trans_sf"/>
</dbReference>
<feature type="transmembrane region" description="Helical" evidence="6">
    <location>
        <begin position="422"/>
        <end position="446"/>
    </location>
</feature>
<feature type="transmembrane region" description="Helical" evidence="6">
    <location>
        <begin position="23"/>
        <end position="40"/>
    </location>
</feature>
<feature type="transmembrane region" description="Helical" evidence="6">
    <location>
        <begin position="125"/>
        <end position="145"/>
    </location>
</feature>
<dbReference type="OrthoDB" id="3639251at2759"/>
<dbReference type="Proteomes" id="UP000799772">
    <property type="component" value="Unassembled WGS sequence"/>
</dbReference>
<dbReference type="SUPFAM" id="SSF103473">
    <property type="entry name" value="MFS general substrate transporter"/>
    <property type="match status" value="1"/>
</dbReference>
<dbReference type="EMBL" id="ML978138">
    <property type="protein sequence ID" value="KAF2093360.1"/>
    <property type="molecule type" value="Genomic_DNA"/>
</dbReference>
<feature type="transmembrane region" description="Helical" evidence="6">
    <location>
        <begin position="187"/>
        <end position="210"/>
    </location>
</feature>
<feature type="transmembrane region" description="Helical" evidence="6">
    <location>
        <begin position="65"/>
        <end position="86"/>
    </location>
</feature>
<keyword evidence="8" id="KW-1185">Reference proteome</keyword>
<keyword evidence="2" id="KW-0813">Transport</keyword>
<dbReference type="AlphaFoldDB" id="A0A9P4I617"/>
<feature type="transmembrane region" description="Helical" evidence="6">
    <location>
        <begin position="157"/>
        <end position="175"/>
    </location>
</feature>
<keyword evidence="4 6" id="KW-1133">Transmembrane helix</keyword>
<dbReference type="PANTHER" id="PTHR43791:SF3">
    <property type="entry name" value="MAJOR FACILITATOR SUPERFAMILY (MFS) PROFILE DOMAIN-CONTAINING PROTEIN"/>
    <property type="match status" value="1"/>
</dbReference>
<keyword evidence="5 6" id="KW-0472">Membrane</keyword>
<feature type="transmembrane region" description="Helical" evidence="6">
    <location>
        <begin position="390"/>
        <end position="410"/>
    </location>
</feature>
<dbReference type="InterPro" id="IPR011701">
    <property type="entry name" value="MFS"/>
</dbReference>
<feature type="transmembrane region" description="Helical" evidence="6">
    <location>
        <begin position="334"/>
        <end position="352"/>
    </location>
</feature>
<dbReference type="PANTHER" id="PTHR43791">
    <property type="entry name" value="PERMEASE-RELATED"/>
    <property type="match status" value="1"/>
</dbReference>
<evidence type="ECO:0000256" key="2">
    <source>
        <dbReference type="ARBA" id="ARBA00022448"/>
    </source>
</evidence>
<evidence type="ECO:0000256" key="6">
    <source>
        <dbReference type="SAM" id="Phobius"/>
    </source>
</evidence>
<gene>
    <name evidence="7" type="ORF">NA57DRAFT_48389</name>
</gene>
<name>A0A9P4I617_9PEZI</name>
<sequence length="468" mass="52086">MREALESHLDEDAARVRRILWKVDLRLVPMLSLLYMWAFIDRSNLGNANIAGMSEDLKTNVGNRYSVLAMIFFIGYCLIDIPAAFIARKVGPALWIGVVGTLWGIITLAQGFVKTWGQLAVCRALLGFLEGGLVPAAMYLLSVWYPRYNIHVRIAGFYVIGNFSSGLSGLLAYGIEKMAGDSGYNGWSWIFIIEGIVSTVVGIASFFILVDFPEKAAVKNSLGLPGFLTPEEAAIILARIEHDRGDAVEDKMNFRIAMKHFRDWKLWEFSAYLTLNNTALYAFSYFLPVILKDGFGYSTGKAQVMTFPPYCVGACWIMAVSFIGDHYKIRGPILAFNCLLYIIGVSMTGYATNVHTRYAGVFLGVIGIIGNVPTQWAYQHNNMVGQNKKALTMACMVMGGAFGGIISGNIFQAKDAPGYRSGLWICIAFQIVYFFLVCKNFVIFYIQNKRADRGEIIIEGQPGFRHTY</sequence>